<evidence type="ECO:0000313" key="8">
    <source>
        <dbReference type="EMBL" id="MCW6509264.1"/>
    </source>
</evidence>
<dbReference type="EMBL" id="JAMOIM010000009">
    <property type="protein sequence ID" value="MCW6509264.1"/>
    <property type="molecule type" value="Genomic_DNA"/>
</dbReference>
<dbReference type="Proteomes" id="UP001165667">
    <property type="component" value="Unassembled WGS sequence"/>
</dbReference>
<reference evidence="8" key="1">
    <citation type="submission" date="2022-05" db="EMBL/GenBank/DDBJ databases">
        <authorList>
            <person name="Pankratov T."/>
        </authorList>
    </citation>
    <scope>NUCLEOTIDE SEQUENCE</scope>
    <source>
        <strain evidence="8">BP6-180914</strain>
    </source>
</reference>
<dbReference type="GO" id="GO:0009712">
    <property type="term" value="P:catechol-containing compound metabolic process"/>
    <property type="evidence" value="ECO:0007669"/>
    <property type="project" value="InterPro"/>
</dbReference>
<evidence type="ECO:0000256" key="2">
    <source>
        <dbReference type="ARBA" id="ARBA00007825"/>
    </source>
</evidence>
<dbReference type="InterPro" id="IPR015889">
    <property type="entry name" value="Intradiol_dOase_core"/>
</dbReference>
<evidence type="ECO:0000256" key="1">
    <source>
        <dbReference type="ARBA" id="ARBA00001965"/>
    </source>
</evidence>
<keyword evidence="5" id="KW-0560">Oxidoreductase</keyword>
<keyword evidence="3" id="KW-0479">Metal-binding</keyword>
<comment type="caution">
    <text evidence="8">The sequence shown here is derived from an EMBL/GenBank/DDBJ whole genome shotgun (WGS) entry which is preliminary data.</text>
</comment>
<dbReference type="AlphaFoldDB" id="A0AA41YW82"/>
<evidence type="ECO:0000259" key="7">
    <source>
        <dbReference type="PROSITE" id="PS00083"/>
    </source>
</evidence>
<dbReference type="Gene3D" id="2.60.130.10">
    <property type="entry name" value="Aromatic compound dioxygenase"/>
    <property type="match status" value="1"/>
</dbReference>
<dbReference type="PANTHER" id="PTHR33711:SF7">
    <property type="entry name" value="INTRADIOL RING-CLEAVAGE DIOXYGENASES DOMAIN-CONTAINING PROTEIN-RELATED"/>
    <property type="match status" value="1"/>
</dbReference>
<accession>A0AA41YW82</accession>
<proteinExistence type="inferred from homology"/>
<dbReference type="GO" id="GO:0008199">
    <property type="term" value="F:ferric iron binding"/>
    <property type="evidence" value="ECO:0007669"/>
    <property type="project" value="InterPro"/>
</dbReference>
<dbReference type="RefSeq" id="WP_282585636.1">
    <property type="nucleotide sequence ID" value="NZ_JAMOIM010000009.1"/>
</dbReference>
<evidence type="ECO:0000313" key="9">
    <source>
        <dbReference type="Proteomes" id="UP001165667"/>
    </source>
</evidence>
<dbReference type="PROSITE" id="PS00083">
    <property type="entry name" value="INTRADIOL_DIOXYGENAS"/>
    <property type="match status" value="1"/>
</dbReference>
<dbReference type="InterPro" id="IPR039390">
    <property type="entry name" value="1_2-HQD/HQD"/>
</dbReference>
<evidence type="ECO:0000256" key="6">
    <source>
        <dbReference type="ARBA" id="ARBA00023004"/>
    </source>
</evidence>
<feature type="domain" description="Intradiol ring-cleavage dioxygenases" evidence="7">
    <location>
        <begin position="142"/>
        <end position="170"/>
    </location>
</feature>
<dbReference type="CDD" id="cd03461">
    <property type="entry name" value="1_2-HQD"/>
    <property type="match status" value="1"/>
</dbReference>
<dbReference type="InterPro" id="IPR007535">
    <property type="entry name" value="Catechol_dOase_N"/>
</dbReference>
<dbReference type="SUPFAM" id="SSF49482">
    <property type="entry name" value="Aromatic compound dioxygenase"/>
    <property type="match status" value="1"/>
</dbReference>
<dbReference type="InterPro" id="IPR050770">
    <property type="entry name" value="Intradiol_RC_Dioxygenase"/>
</dbReference>
<organism evidence="8 9">
    <name type="scientific">Lichenifustis flavocetrariae</name>
    <dbReference type="NCBI Taxonomy" id="2949735"/>
    <lineage>
        <taxon>Bacteria</taxon>
        <taxon>Pseudomonadati</taxon>
        <taxon>Pseudomonadota</taxon>
        <taxon>Alphaproteobacteria</taxon>
        <taxon>Hyphomicrobiales</taxon>
        <taxon>Lichenihabitantaceae</taxon>
        <taxon>Lichenifustis</taxon>
    </lineage>
</organism>
<comment type="cofactor">
    <cofactor evidence="1">
        <name>Fe(3+)</name>
        <dbReference type="ChEBI" id="CHEBI:29034"/>
    </cofactor>
</comment>
<keyword evidence="9" id="KW-1185">Reference proteome</keyword>
<evidence type="ECO:0000256" key="3">
    <source>
        <dbReference type="ARBA" id="ARBA00022723"/>
    </source>
</evidence>
<dbReference type="PANTHER" id="PTHR33711">
    <property type="entry name" value="DIOXYGENASE, PUTATIVE (AFU_ORTHOLOGUE AFUA_2G02910)-RELATED"/>
    <property type="match status" value="1"/>
</dbReference>
<dbReference type="GO" id="GO:0018576">
    <property type="term" value="F:catechol 1,2-dioxygenase activity"/>
    <property type="evidence" value="ECO:0007669"/>
    <property type="project" value="InterPro"/>
</dbReference>
<dbReference type="Pfam" id="PF04444">
    <property type="entry name" value="Dioxygenase_N"/>
    <property type="match status" value="1"/>
</dbReference>
<name>A0AA41YW82_9HYPH</name>
<dbReference type="Pfam" id="PF00775">
    <property type="entry name" value="Dioxygenase_C"/>
    <property type="match status" value="1"/>
</dbReference>
<protein>
    <submittedName>
        <fullName evidence="8">Intradiol ring-cleavage dioxygenase</fullName>
    </submittedName>
</protein>
<evidence type="ECO:0000256" key="4">
    <source>
        <dbReference type="ARBA" id="ARBA00022964"/>
    </source>
</evidence>
<dbReference type="InterPro" id="IPR000627">
    <property type="entry name" value="Intradiol_dOase_C"/>
</dbReference>
<sequence>MNQATKPVRQAQKYPYFEEETSADVVNARMGPDISPRLREIMTAVVKHLHNAVKEIEPSHDEWLAAIKFLTDTGHMCTEWRQEFILLSDVLGVSMLVDSINHRRPSGATENTILGPFYVPDAPRYEHGANVCLDGKGEPMLVQGRVLDTSGKPIDGALLDVWQTNEDGFYDVQQKGVQPDFNLRGVFTSGPGGSYWFRSVKPRFYPIPDDGPVGKMLEAIGRHPNRAAHIHFIVTAPGYDPVITHIFEPSCRYLSEDAVFGVKETLIAEFEHVDDAAAIEKAGFDKPFWRVNWDFTLAPKSPGTKSDAPII</sequence>
<keyword evidence="4 8" id="KW-0223">Dioxygenase</keyword>
<gene>
    <name evidence="8" type="ORF">M8523_14665</name>
</gene>
<evidence type="ECO:0000256" key="5">
    <source>
        <dbReference type="ARBA" id="ARBA00023002"/>
    </source>
</evidence>
<comment type="similarity">
    <text evidence="2">Belongs to the intradiol ring-cleavage dioxygenase family.</text>
</comment>
<keyword evidence="6" id="KW-0408">Iron</keyword>